<comment type="caution">
    <text evidence="2">The sequence shown here is derived from an EMBL/GenBank/DDBJ whole genome shotgun (WGS) entry which is preliminary data.</text>
</comment>
<organism evidence="2 3">
    <name type="scientific">Populus tomentosa</name>
    <name type="common">Chinese white poplar</name>
    <dbReference type="NCBI Taxonomy" id="118781"/>
    <lineage>
        <taxon>Eukaryota</taxon>
        <taxon>Viridiplantae</taxon>
        <taxon>Streptophyta</taxon>
        <taxon>Embryophyta</taxon>
        <taxon>Tracheophyta</taxon>
        <taxon>Spermatophyta</taxon>
        <taxon>Magnoliopsida</taxon>
        <taxon>eudicotyledons</taxon>
        <taxon>Gunneridae</taxon>
        <taxon>Pentapetalae</taxon>
        <taxon>rosids</taxon>
        <taxon>fabids</taxon>
        <taxon>Malpighiales</taxon>
        <taxon>Salicaceae</taxon>
        <taxon>Saliceae</taxon>
        <taxon>Populus</taxon>
    </lineage>
</organism>
<dbReference type="Pfam" id="PF05553">
    <property type="entry name" value="DUF761"/>
    <property type="match status" value="1"/>
</dbReference>
<keyword evidence="3" id="KW-1185">Reference proteome</keyword>
<name>A0A8X7XUX9_POPTO</name>
<evidence type="ECO:0000313" key="3">
    <source>
        <dbReference type="Proteomes" id="UP000886885"/>
    </source>
</evidence>
<dbReference type="InterPro" id="IPR008480">
    <property type="entry name" value="DUF761_pln"/>
</dbReference>
<dbReference type="EMBL" id="JAAWWB010000035">
    <property type="protein sequence ID" value="KAG6740773.1"/>
    <property type="molecule type" value="Genomic_DNA"/>
</dbReference>
<reference evidence="2" key="1">
    <citation type="journal article" date="2020" name="bioRxiv">
        <title>Hybrid origin of Populus tomentosa Carr. identified through genome sequencing and phylogenomic analysis.</title>
        <authorList>
            <person name="An X."/>
            <person name="Gao K."/>
            <person name="Chen Z."/>
            <person name="Li J."/>
            <person name="Yang X."/>
            <person name="Yang X."/>
            <person name="Zhou J."/>
            <person name="Guo T."/>
            <person name="Zhao T."/>
            <person name="Huang S."/>
            <person name="Miao D."/>
            <person name="Khan W.U."/>
            <person name="Rao P."/>
            <person name="Ye M."/>
            <person name="Lei B."/>
            <person name="Liao W."/>
            <person name="Wang J."/>
            <person name="Ji L."/>
            <person name="Li Y."/>
            <person name="Guo B."/>
            <person name="Mustafa N.S."/>
            <person name="Li S."/>
            <person name="Yun Q."/>
            <person name="Keller S.R."/>
            <person name="Mao J."/>
            <person name="Zhang R."/>
            <person name="Strauss S.H."/>
        </authorList>
    </citation>
    <scope>NUCLEOTIDE SEQUENCE</scope>
    <source>
        <strain evidence="2">GM15</strain>
        <tissue evidence="2">Leaf</tissue>
    </source>
</reference>
<dbReference type="Proteomes" id="UP000886885">
    <property type="component" value="Chromosome 18A"/>
</dbReference>
<proteinExistence type="predicted"/>
<evidence type="ECO:0000313" key="2">
    <source>
        <dbReference type="EMBL" id="KAG6740773.1"/>
    </source>
</evidence>
<feature type="region of interest" description="Disordered" evidence="1">
    <location>
        <begin position="47"/>
        <end position="83"/>
    </location>
</feature>
<dbReference type="AlphaFoldDB" id="A0A8X7XUX9"/>
<evidence type="ECO:0000256" key="1">
    <source>
        <dbReference type="SAM" id="MobiDB-lite"/>
    </source>
</evidence>
<accession>A0A8X7XUX9</accession>
<sequence length="129" mass="15028">MGRDKWSLLSSLRRAIKKVKIILNLDMSRWRLASMIGAASSRRHQLSFNDRPGLRGCEDIDDQESEDSGSSKGLHRTISNQSEDDIDKRAEMFIENFRRQLQIERQISLELKYFQVLGLFHQFIVEQGC</sequence>
<protein>
    <submittedName>
        <fullName evidence="2">Uncharacterized protein</fullName>
    </submittedName>
</protein>
<dbReference type="OrthoDB" id="1682876at2759"/>
<gene>
    <name evidence="2" type="ORF">POTOM_056242</name>
</gene>